<dbReference type="SFLD" id="SFLDS00029">
    <property type="entry name" value="Radical_SAM"/>
    <property type="match status" value="1"/>
</dbReference>
<comment type="catalytic activity">
    <reaction evidence="14">
        <text>N(6)-L-threonylcarbamoyladenosine(37) in tRNA + (sulfur carrier)-SH + AH2 + 2 S-adenosyl-L-methionine = 2-methylsulfanyl-N(6)-L-threonylcarbamoyladenosine(37) in tRNA + (sulfur carrier)-H + 5'-deoxyadenosine + L-methionine + A + S-adenosyl-L-homocysteine + 2 H(+)</text>
        <dbReference type="Rhea" id="RHEA:37075"/>
        <dbReference type="Rhea" id="RHEA-COMP:10163"/>
        <dbReference type="Rhea" id="RHEA-COMP:11092"/>
        <dbReference type="Rhea" id="RHEA-COMP:14737"/>
        <dbReference type="Rhea" id="RHEA-COMP:14739"/>
        <dbReference type="ChEBI" id="CHEBI:13193"/>
        <dbReference type="ChEBI" id="CHEBI:15378"/>
        <dbReference type="ChEBI" id="CHEBI:17319"/>
        <dbReference type="ChEBI" id="CHEBI:17499"/>
        <dbReference type="ChEBI" id="CHEBI:29917"/>
        <dbReference type="ChEBI" id="CHEBI:57844"/>
        <dbReference type="ChEBI" id="CHEBI:57856"/>
        <dbReference type="ChEBI" id="CHEBI:59789"/>
        <dbReference type="ChEBI" id="CHEBI:64428"/>
        <dbReference type="ChEBI" id="CHEBI:74418"/>
        <dbReference type="ChEBI" id="CHEBI:74420"/>
        <dbReference type="EC" id="2.8.4.5"/>
    </reaction>
</comment>
<dbReference type="InterPro" id="IPR007197">
    <property type="entry name" value="rSAM"/>
</dbReference>
<keyword evidence="8" id="KW-0949">S-adenosyl-L-methionine</keyword>
<dbReference type="GO" id="GO:0035598">
    <property type="term" value="F:tRNA (N(6)-L-threonylcarbamoyladenosine(37)-C(2))-methylthiotransferase activity"/>
    <property type="evidence" value="ECO:0007669"/>
    <property type="project" value="UniProtKB-EC"/>
</dbReference>
<dbReference type="InterPro" id="IPR002792">
    <property type="entry name" value="TRAM_dom"/>
</dbReference>
<dbReference type="GO" id="GO:0005783">
    <property type="term" value="C:endoplasmic reticulum"/>
    <property type="evidence" value="ECO:0007669"/>
    <property type="project" value="TreeGrafter"/>
</dbReference>
<dbReference type="InterPro" id="IPR006466">
    <property type="entry name" value="MiaB-like_arc_euk"/>
</dbReference>
<dbReference type="PROSITE" id="PS51918">
    <property type="entry name" value="RADICAL_SAM"/>
    <property type="match status" value="1"/>
</dbReference>
<dbReference type="GO" id="GO:0046872">
    <property type="term" value="F:metal ion binding"/>
    <property type="evidence" value="ECO:0007669"/>
    <property type="project" value="UniProtKB-KW"/>
</dbReference>
<evidence type="ECO:0000256" key="7">
    <source>
        <dbReference type="ARBA" id="ARBA00022679"/>
    </source>
</evidence>
<dbReference type="InterPro" id="IPR013848">
    <property type="entry name" value="Methylthiotransferase_N"/>
</dbReference>
<comment type="cofactor">
    <cofactor evidence="1">
        <name>[4Fe-4S] cluster</name>
        <dbReference type="ChEBI" id="CHEBI:49883"/>
    </cofactor>
</comment>
<evidence type="ECO:0000313" key="18">
    <source>
        <dbReference type="EMBL" id="GAT92901.1"/>
    </source>
</evidence>
<dbReference type="NCBIfam" id="TIGR01578">
    <property type="entry name" value="MiaB-like-B"/>
    <property type="match status" value="1"/>
</dbReference>
<keyword evidence="6" id="KW-0004">4Fe-4S</keyword>
<dbReference type="InterPro" id="IPR023404">
    <property type="entry name" value="rSAM_horseshoe"/>
</dbReference>
<dbReference type="EMBL" id="BDEQ01000001">
    <property type="protein sequence ID" value="GAT92901.1"/>
    <property type="molecule type" value="Genomic_DNA"/>
</dbReference>
<evidence type="ECO:0000259" key="16">
    <source>
        <dbReference type="PROSITE" id="PS51449"/>
    </source>
</evidence>
<dbReference type="SMART" id="SM00729">
    <property type="entry name" value="Elp3"/>
    <property type="match status" value="1"/>
</dbReference>
<dbReference type="FunFam" id="3.40.50.12160:FF:000019">
    <property type="entry name" value="MiaB family tRNA modifying enzyme, archaeal-type protein"/>
    <property type="match status" value="1"/>
</dbReference>
<proteinExistence type="inferred from homology"/>
<dbReference type="FunFam" id="3.80.30.20:FF:000002">
    <property type="entry name" value="threonylcarbamoyladenosine tRNA methylthiotransferase isoform X2"/>
    <property type="match status" value="1"/>
</dbReference>
<dbReference type="InterPro" id="IPR006638">
    <property type="entry name" value="Elp3/MiaA/NifB-like_rSAM"/>
</dbReference>
<evidence type="ECO:0000256" key="4">
    <source>
        <dbReference type="ARBA" id="ARBA00013273"/>
    </source>
</evidence>
<organism evidence="18 19">
    <name type="scientific">Entamoeba histolytica</name>
    <dbReference type="NCBI Taxonomy" id="5759"/>
    <lineage>
        <taxon>Eukaryota</taxon>
        <taxon>Amoebozoa</taxon>
        <taxon>Evosea</taxon>
        <taxon>Archamoebae</taxon>
        <taxon>Mastigamoebida</taxon>
        <taxon>Entamoebidae</taxon>
        <taxon>Entamoeba</taxon>
    </lineage>
</organism>
<dbReference type="PANTHER" id="PTHR11918">
    <property type="entry name" value="RADICAL SAM PROTEINS"/>
    <property type="match status" value="1"/>
</dbReference>
<keyword evidence="9" id="KW-0819">tRNA processing</keyword>
<evidence type="ECO:0000256" key="12">
    <source>
        <dbReference type="ARBA" id="ARBA00023014"/>
    </source>
</evidence>
<dbReference type="InterPro" id="IPR005839">
    <property type="entry name" value="Methylthiotransferase"/>
</dbReference>
<dbReference type="InterPro" id="IPR038135">
    <property type="entry name" value="Methylthiotransferase_N_sf"/>
</dbReference>
<evidence type="ECO:0000256" key="1">
    <source>
        <dbReference type="ARBA" id="ARBA00001966"/>
    </source>
</evidence>
<keyword evidence="7" id="KW-0808">Transferase</keyword>
<dbReference type="GO" id="GO:0051539">
    <property type="term" value="F:4 iron, 4 sulfur cluster binding"/>
    <property type="evidence" value="ECO:0007669"/>
    <property type="project" value="UniProtKB-KW"/>
</dbReference>
<evidence type="ECO:0000256" key="10">
    <source>
        <dbReference type="ARBA" id="ARBA00022723"/>
    </source>
</evidence>
<evidence type="ECO:0000256" key="5">
    <source>
        <dbReference type="ARBA" id="ARBA00018810"/>
    </source>
</evidence>
<accession>A0A5K1U8H1</accession>
<evidence type="ECO:0000256" key="11">
    <source>
        <dbReference type="ARBA" id="ARBA00023004"/>
    </source>
</evidence>
<dbReference type="NCBIfam" id="TIGR00089">
    <property type="entry name" value="MiaB/RimO family radical SAM methylthiotransferase"/>
    <property type="match status" value="1"/>
</dbReference>
<dbReference type="PROSITE" id="PS51449">
    <property type="entry name" value="MTTASE_N"/>
    <property type="match status" value="1"/>
</dbReference>
<evidence type="ECO:0000256" key="9">
    <source>
        <dbReference type="ARBA" id="ARBA00022694"/>
    </source>
</evidence>
<dbReference type="VEuPathDB" id="AmoebaDB:EHI7A_006490"/>
<evidence type="ECO:0000259" key="15">
    <source>
        <dbReference type="PROSITE" id="PS50926"/>
    </source>
</evidence>
<evidence type="ECO:0000256" key="8">
    <source>
        <dbReference type="ARBA" id="ARBA00022691"/>
    </source>
</evidence>
<comment type="caution">
    <text evidence="18">The sequence shown here is derived from an EMBL/GenBank/DDBJ whole genome shotgun (WGS) entry which is preliminary data.</text>
</comment>
<dbReference type="CDD" id="cd01335">
    <property type="entry name" value="Radical_SAM"/>
    <property type="match status" value="1"/>
</dbReference>
<dbReference type="VEuPathDB" id="AmoebaDB:KM1_130040"/>
<dbReference type="Gene3D" id="3.40.50.12160">
    <property type="entry name" value="Methylthiotransferase, N-terminal domain"/>
    <property type="match status" value="1"/>
</dbReference>
<dbReference type="VEuPathDB" id="AmoebaDB:EHI5A_094680"/>
<feature type="domain" description="MTTase N-terminal" evidence="16">
    <location>
        <begin position="8"/>
        <end position="121"/>
    </location>
</feature>
<dbReference type="InterPro" id="IPR058240">
    <property type="entry name" value="rSAM_sf"/>
</dbReference>
<name>A0A5K1U8H1_ENTHI</name>
<reference evidence="18 19" key="1">
    <citation type="submission" date="2016-05" db="EMBL/GenBank/DDBJ databases">
        <title>First whole genome sequencing of Entamoeba histolytica HM1:IMSS-clone-6.</title>
        <authorList>
            <person name="Mukherjee Avik.K."/>
            <person name="Izumyama S."/>
            <person name="Nakada-Tsukui K."/>
            <person name="Nozaki T."/>
        </authorList>
    </citation>
    <scope>NUCLEOTIDE SEQUENCE [LARGE SCALE GENOMIC DNA]</scope>
    <source>
        <strain evidence="18 19">HM1:IMSS clone 6</strain>
    </source>
</reference>
<evidence type="ECO:0000256" key="13">
    <source>
        <dbReference type="ARBA" id="ARBA00031213"/>
    </source>
</evidence>
<dbReference type="AlphaFoldDB" id="A0A5K1U8H1"/>
<dbReference type="SUPFAM" id="SSF102114">
    <property type="entry name" value="Radical SAM enzymes"/>
    <property type="match status" value="1"/>
</dbReference>
<evidence type="ECO:0000259" key="17">
    <source>
        <dbReference type="PROSITE" id="PS51918"/>
    </source>
</evidence>
<dbReference type="Gene3D" id="3.80.30.20">
    <property type="entry name" value="tm_1862 like domain"/>
    <property type="match status" value="1"/>
</dbReference>
<evidence type="ECO:0000256" key="6">
    <source>
        <dbReference type="ARBA" id="ARBA00022485"/>
    </source>
</evidence>
<dbReference type="SFLD" id="SFLDG01082">
    <property type="entry name" value="B12-binding_domain_containing"/>
    <property type="match status" value="1"/>
</dbReference>
<dbReference type="Pfam" id="PF04055">
    <property type="entry name" value="Radical_SAM"/>
    <property type="match status" value="1"/>
</dbReference>
<feature type="domain" description="Radical SAM core" evidence="17">
    <location>
        <begin position="141"/>
        <end position="372"/>
    </location>
</feature>
<dbReference type="OMA" id="HYAYPTG"/>
<evidence type="ECO:0000313" key="19">
    <source>
        <dbReference type="Proteomes" id="UP000078387"/>
    </source>
</evidence>
<dbReference type="PROSITE" id="PS50926">
    <property type="entry name" value="TRAM"/>
    <property type="match status" value="1"/>
</dbReference>
<gene>
    <name evidence="18" type="ORF">CL6EHI_141830</name>
</gene>
<comment type="function">
    <text evidence="2">Catalyzes the methylthiolation of N6-threonylcarbamoyladenosine (t(6)A), leading to the formation of 2-methylthio-N6-threonylcarbamoyladenosine (ms(2)t(6)A) at position 37 in tRNAs that read codons beginning with adenine.</text>
</comment>
<evidence type="ECO:0000256" key="3">
    <source>
        <dbReference type="ARBA" id="ARBA00008616"/>
    </source>
</evidence>
<dbReference type="VEuPathDB" id="AmoebaDB:EHI8A_072390"/>
<sequence>MADIEELGTIKFLTYGCSHNVSDSEVMQKDLINAGYKIDSSSTPISSKYKAVVINSCTVKNPSQQAIDVVQKKCEEANVPLVIAGCVPQADPKACHCSKKCSIVGVDQLHKITEAVEKATHNEGQSYLERGALVDIDDHVRSNPLIDIIVTCTGCENACSYCKTKHARGGLRSYPIEELVKRVQQSVDEGVKEIRLTGEDIGAYGLDINDTFPHMLERICEVVDGKAMLRIGMVNPPYIIKYFNEIVNILLRPCCFKFLHIPIQSGSTSVLDAMKRKYTREEFDDVCNRLRIAVPGISIATDIICGFPTETDEDHKKTLECIEKHKFPVVNISQMYIRPGTPAAKMKQINSKIVKQRSREVTELFDSYLPYTNLVGKECVVWINEMAHDGINYAGHDISFVQVIVPHCENENLLGKSVRVKIIEAGKFFVRSEIIEIL</sequence>
<dbReference type="Proteomes" id="UP000078387">
    <property type="component" value="Unassembled WGS sequence"/>
</dbReference>
<protein>
    <recommendedName>
        <fullName evidence="5">Threonylcarbamoyladenosine tRNA methylthiotransferase</fullName>
        <ecNumber evidence="4">2.8.4.5</ecNumber>
    </recommendedName>
    <alternativeName>
        <fullName evidence="13">tRNA-t(6)A37 methylthiotransferase</fullName>
    </alternativeName>
</protein>
<evidence type="ECO:0000256" key="2">
    <source>
        <dbReference type="ARBA" id="ARBA00002399"/>
    </source>
</evidence>
<feature type="domain" description="TRAM" evidence="15">
    <location>
        <begin position="372"/>
        <end position="436"/>
    </location>
</feature>
<dbReference type="Pfam" id="PF00919">
    <property type="entry name" value="UPF0004"/>
    <property type="match status" value="1"/>
</dbReference>
<keyword evidence="11" id="KW-0408">Iron</keyword>
<dbReference type="VEuPathDB" id="AmoebaDB:EHI_141830"/>
<keyword evidence="12" id="KW-0411">Iron-sulfur</keyword>
<evidence type="ECO:0000256" key="14">
    <source>
        <dbReference type="ARBA" id="ARBA00051661"/>
    </source>
</evidence>
<dbReference type="PANTHER" id="PTHR11918:SF45">
    <property type="entry name" value="THREONYLCARBAMOYLADENOSINE TRNA METHYLTHIOTRANSFERASE"/>
    <property type="match status" value="1"/>
</dbReference>
<keyword evidence="10" id="KW-0479">Metal-binding</keyword>
<dbReference type="EC" id="2.8.4.5" evidence="4"/>
<comment type="similarity">
    <text evidence="3">Belongs to the methylthiotransferase family. CDKAL1 subfamily.</text>
</comment>